<evidence type="ECO:0000313" key="2">
    <source>
        <dbReference type="Proteomes" id="UP001055453"/>
    </source>
</evidence>
<keyword evidence="1" id="KW-0614">Plasmid</keyword>
<dbReference type="RefSeq" id="WP_251960616.1">
    <property type="nucleotide sequence ID" value="NZ_AP025733.1"/>
</dbReference>
<reference evidence="1" key="1">
    <citation type="submission" date="2022-04" db="EMBL/GenBank/DDBJ databases">
        <title>Complete genome sequence of a cyanobacterium, Nostoc sp. SO-36, isolated in Antarctica.</title>
        <authorList>
            <person name="Kanesaki Y."/>
            <person name="Effendi D."/>
            <person name="Sakamoto T."/>
            <person name="Ohtani S."/>
            <person name="Awai K."/>
        </authorList>
    </citation>
    <scope>NUCLEOTIDE SEQUENCE</scope>
    <source>
        <strain evidence="1">SO-36</strain>
        <plasmid evidence="1">pANSO36A</plasmid>
    </source>
</reference>
<sequence length="81" mass="9223">MKTTDAIAHPTMTNIHNLGMTDTEYAQLLAQGYDPNLEHQLIELGENPDQARQLARIVGLTKDKPLQTEEEWQEFMAVWGD</sequence>
<evidence type="ECO:0000313" key="1">
    <source>
        <dbReference type="EMBL" id="BDI20714.1"/>
    </source>
</evidence>
<organism evidence="1 2">
    <name type="scientific">Nostoc cf. commune SO-36</name>
    <dbReference type="NCBI Taxonomy" id="449208"/>
    <lineage>
        <taxon>Bacteria</taxon>
        <taxon>Bacillati</taxon>
        <taxon>Cyanobacteriota</taxon>
        <taxon>Cyanophyceae</taxon>
        <taxon>Nostocales</taxon>
        <taxon>Nostocaceae</taxon>
        <taxon>Nostoc</taxon>
    </lineage>
</organism>
<geneLocation type="plasmid" evidence="1 2">
    <name>pANSO36A</name>
</geneLocation>
<accession>A0ABM7ZBQ5</accession>
<dbReference type="Proteomes" id="UP001055453">
    <property type="component" value="Plasmid pANSO36A"/>
</dbReference>
<protein>
    <submittedName>
        <fullName evidence="1">Uncharacterized protein</fullName>
    </submittedName>
</protein>
<keyword evidence="2" id="KW-1185">Reference proteome</keyword>
<name>A0ABM7ZBQ5_NOSCO</name>
<proteinExistence type="predicted"/>
<dbReference type="EMBL" id="AP025733">
    <property type="protein sequence ID" value="BDI20714.1"/>
    <property type="molecule type" value="Genomic_DNA"/>
</dbReference>
<gene>
    <name evidence="1" type="ORF">ANSO36C_65160</name>
</gene>